<proteinExistence type="inferred from homology"/>
<evidence type="ECO:0000313" key="5">
    <source>
        <dbReference type="Proteomes" id="UP001228044"/>
    </source>
</evidence>
<dbReference type="PANTHER" id="PTHR36150">
    <property type="entry name" value="DNA GYRASE INHIBITOR YACG"/>
    <property type="match status" value="1"/>
</dbReference>
<sequence>MSEPVTPKIVRCPTCGGDSVFAPSNPWRPFCCERCRQIDLGAWASESFRVEASPPVEDDQLPH</sequence>
<dbReference type="PANTHER" id="PTHR36150:SF1">
    <property type="entry name" value="DNA GYRASE INHIBITOR YACG"/>
    <property type="match status" value="1"/>
</dbReference>
<evidence type="ECO:0000256" key="2">
    <source>
        <dbReference type="ARBA" id="ARBA00022833"/>
    </source>
</evidence>
<accession>A0ABT8DRY6</accession>
<dbReference type="Pfam" id="PF03884">
    <property type="entry name" value="YacG"/>
    <property type="match status" value="1"/>
</dbReference>
<evidence type="ECO:0000256" key="1">
    <source>
        <dbReference type="ARBA" id="ARBA00022723"/>
    </source>
</evidence>
<dbReference type="RefSeq" id="WP_290359408.1">
    <property type="nucleotide sequence ID" value="NZ_JAUHHC010000003.1"/>
</dbReference>
<keyword evidence="5" id="KW-1185">Reference proteome</keyword>
<organism evidence="4 5">
    <name type="scientific">Roseateles violae</name>
    <dbReference type="NCBI Taxonomy" id="3058042"/>
    <lineage>
        <taxon>Bacteria</taxon>
        <taxon>Pseudomonadati</taxon>
        <taxon>Pseudomonadota</taxon>
        <taxon>Betaproteobacteria</taxon>
        <taxon>Burkholderiales</taxon>
        <taxon>Sphaerotilaceae</taxon>
        <taxon>Roseateles</taxon>
    </lineage>
</organism>
<feature type="binding site" evidence="3">
    <location>
        <position position="31"/>
    </location>
    <ligand>
        <name>Zn(2+)</name>
        <dbReference type="ChEBI" id="CHEBI:29105"/>
    </ligand>
</feature>
<protein>
    <recommendedName>
        <fullName evidence="3">DNA gyrase inhibitor YacG</fullName>
    </recommendedName>
</protein>
<comment type="similarity">
    <text evidence="3">Belongs to the DNA gyrase inhibitor YacG family.</text>
</comment>
<comment type="cofactor">
    <cofactor evidence="3">
        <name>Zn(2+)</name>
        <dbReference type="ChEBI" id="CHEBI:29105"/>
    </cofactor>
    <text evidence="3">Binds 1 zinc ion.</text>
</comment>
<feature type="binding site" evidence="3">
    <location>
        <position position="35"/>
    </location>
    <ligand>
        <name>Zn(2+)</name>
        <dbReference type="ChEBI" id="CHEBI:29105"/>
    </ligand>
</feature>
<evidence type="ECO:0000313" key="4">
    <source>
        <dbReference type="EMBL" id="MDN3921100.1"/>
    </source>
</evidence>
<comment type="subunit">
    <text evidence="3">Interacts with GyrB.</text>
</comment>
<feature type="binding site" evidence="3">
    <location>
        <position position="12"/>
    </location>
    <ligand>
        <name>Zn(2+)</name>
        <dbReference type="ChEBI" id="CHEBI:29105"/>
    </ligand>
</feature>
<feature type="binding site" evidence="3">
    <location>
        <position position="15"/>
    </location>
    <ligand>
        <name>Zn(2+)</name>
        <dbReference type="ChEBI" id="CHEBI:29105"/>
    </ligand>
</feature>
<dbReference type="InterPro" id="IPR005584">
    <property type="entry name" value="DNA_gyrase_inhibitor_YacG"/>
</dbReference>
<name>A0ABT8DRY6_9BURK</name>
<dbReference type="Proteomes" id="UP001228044">
    <property type="component" value="Unassembled WGS sequence"/>
</dbReference>
<comment type="function">
    <text evidence="3">Inhibits all the catalytic activities of DNA gyrase by preventing its interaction with DNA. Acts by binding directly to the C-terminal domain of GyrB, which probably disrupts DNA binding by the gyrase.</text>
</comment>
<keyword evidence="1 3" id="KW-0479">Metal-binding</keyword>
<gene>
    <name evidence="3" type="primary">yacG</name>
    <name evidence="4" type="ORF">QWJ38_12485</name>
</gene>
<dbReference type="EMBL" id="JAUHHC010000003">
    <property type="protein sequence ID" value="MDN3921100.1"/>
    <property type="molecule type" value="Genomic_DNA"/>
</dbReference>
<comment type="caution">
    <text evidence="4">The sequence shown here is derived from an EMBL/GenBank/DDBJ whole genome shotgun (WGS) entry which is preliminary data.</text>
</comment>
<keyword evidence="2 3" id="KW-0862">Zinc</keyword>
<dbReference type="Gene3D" id="3.30.50.10">
    <property type="entry name" value="Erythroid Transcription Factor GATA-1, subunit A"/>
    <property type="match status" value="1"/>
</dbReference>
<dbReference type="InterPro" id="IPR013088">
    <property type="entry name" value="Znf_NHR/GATA"/>
</dbReference>
<dbReference type="SUPFAM" id="SSF57716">
    <property type="entry name" value="Glucocorticoid receptor-like (DNA-binding domain)"/>
    <property type="match status" value="1"/>
</dbReference>
<evidence type="ECO:0000256" key="3">
    <source>
        <dbReference type="HAMAP-Rule" id="MF_00649"/>
    </source>
</evidence>
<dbReference type="HAMAP" id="MF_00649">
    <property type="entry name" value="DNA_gyrase_inhibitor_YacG"/>
    <property type="match status" value="1"/>
</dbReference>
<reference evidence="4 5" key="1">
    <citation type="submission" date="2023-06" db="EMBL/GenBank/DDBJ databases">
        <title>Pelomonas sp. PFR6 16S ribosomal RNA gene Genome sequencing and assembly.</title>
        <authorList>
            <person name="Woo H."/>
        </authorList>
    </citation>
    <scope>NUCLEOTIDE SEQUENCE [LARGE SCALE GENOMIC DNA]</scope>
    <source>
        <strain evidence="4 5">PFR6</strain>
    </source>
</reference>